<evidence type="ECO:0000256" key="1">
    <source>
        <dbReference type="SAM" id="MobiDB-lite"/>
    </source>
</evidence>
<name>A0A8X8ZC81_SALSN</name>
<reference evidence="2" key="2">
    <citation type="submission" date="2020-08" db="EMBL/GenBank/DDBJ databases">
        <title>Plant Genome Project.</title>
        <authorList>
            <person name="Zhang R.-G."/>
        </authorList>
    </citation>
    <scope>NUCLEOTIDE SEQUENCE</scope>
    <source>
        <strain evidence="2">Huo1</strain>
        <tissue evidence="2">Leaf</tissue>
    </source>
</reference>
<comment type="caution">
    <text evidence="2">The sequence shown here is derived from an EMBL/GenBank/DDBJ whole genome shotgun (WGS) entry which is preliminary data.</text>
</comment>
<dbReference type="AlphaFoldDB" id="A0A8X8ZC81"/>
<reference evidence="2" key="1">
    <citation type="submission" date="2018-01" db="EMBL/GenBank/DDBJ databases">
        <authorList>
            <person name="Mao J.F."/>
        </authorList>
    </citation>
    <scope>NUCLEOTIDE SEQUENCE</scope>
    <source>
        <strain evidence="2">Huo1</strain>
        <tissue evidence="2">Leaf</tissue>
    </source>
</reference>
<keyword evidence="3" id="KW-1185">Reference proteome</keyword>
<feature type="region of interest" description="Disordered" evidence="1">
    <location>
        <begin position="47"/>
        <end position="68"/>
    </location>
</feature>
<proteinExistence type="predicted"/>
<dbReference type="EMBL" id="PNBA02000015">
    <property type="protein sequence ID" value="KAG6399852.1"/>
    <property type="molecule type" value="Genomic_DNA"/>
</dbReference>
<dbReference type="Proteomes" id="UP000298416">
    <property type="component" value="Unassembled WGS sequence"/>
</dbReference>
<feature type="region of interest" description="Disordered" evidence="1">
    <location>
        <begin position="154"/>
        <end position="175"/>
    </location>
</feature>
<protein>
    <submittedName>
        <fullName evidence="2">Uncharacterized protein</fullName>
    </submittedName>
</protein>
<gene>
    <name evidence="2" type="ORF">SASPL_141337</name>
</gene>
<accession>A0A8X8ZC81</accession>
<organism evidence="2">
    <name type="scientific">Salvia splendens</name>
    <name type="common">Scarlet sage</name>
    <dbReference type="NCBI Taxonomy" id="180675"/>
    <lineage>
        <taxon>Eukaryota</taxon>
        <taxon>Viridiplantae</taxon>
        <taxon>Streptophyta</taxon>
        <taxon>Embryophyta</taxon>
        <taxon>Tracheophyta</taxon>
        <taxon>Spermatophyta</taxon>
        <taxon>Magnoliopsida</taxon>
        <taxon>eudicotyledons</taxon>
        <taxon>Gunneridae</taxon>
        <taxon>Pentapetalae</taxon>
        <taxon>asterids</taxon>
        <taxon>lamiids</taxon>
        <taxon>Lamiales</taxon>
        <taxon>Lamiaceae</taxon>
        <taxon>Nepetoideae</taxon>
        <taxon>Mentheae</taxon>
        <taxon>Salviinae</taxon>
        <taxon>Salvia</taxon>
        <taxon>Salvia subgen. Calosphace</taxon>
        <taxon>core Calosphace</taxon>
    </lineage>
</organism>
<evidence type="ECO:0000313" key="2">
    <source>
        <dbReference type="EMBL" id="KAG6399852.1"/>
    </source>
</evidence>
<evidence type="ECO:0000313" key="3">
    <source>
        <dbReference type="Proteomes" id="UP000298416"/>
    </source>
</evidence>
<sequence>MKKSATPHPVKAGGNTKRNACVPLTETGRVRMKIVFEFEELLAGTNGGGSAIAGKDGASSLPGEREKGRWKRKARPGHFEASNGAFEVVPGVLPLLTGELRFSMGQKEGSARHQPKVVTGTRMEGVLPEENDAVAQEELRSTCVGAAASAAVMDKDTSSDRNGANMLSEPPTLAAPFPEKDRYVLASETCDSLKGQSIFDVNIGDGTTFVAEENNGGGNEVASPVGRPLTSGHSLEFVAYQAAQARTQPVEPALDEKPANSCTGLDSGGTPKFDAVNLDANHNTEMGTTGWCEGIPLLTFSNEETKYFGGQGRARYHRKVLPHPPNTTTNPKIPFQHQLRRWLQMEVR</sequence>